<evidence type="ECO:0000313" key="2">
    <source>
        <dbReference type="Proteomes" id="UP000256763"/>
    </source>
</evidence>
<reference evidence="2" key="1">
    <citation type="submission" date="2017-05" db="EMBL/GenBank/DDBJ databases">
        <authorList>
            <person name="Sharma S."/>
            <person name="Sidhu C."/>
            <person name="Pinnaka A.K."/>
        </authorList>
    </citation>
    <scope>NUCLEOTIDE SEQUENCE [LARGE SCALE GENOMIC DNA]</scope>
    <source>
        <strain evidence="2">AK93</strain>
    </source>
</reference>
<sequence length="189" mass="20933">MESLGLLDGSNNYGNYRADENIVPALPMSFTGITSLVAAKQRNEAQDGNCGANAIRGECVDAYNVVTVLNEVPPNAGRDMIRPNISGSDKKLIRFCDLDLSRLPQSDLLRGTDADGLERIRQRWSHSTEVFSMRNYPAGSFSEAGRAYRAHILHHDYGSGMAQAFNNDLFALLSSDNGIEEKKRPWLPW</sequence>
<evidence type="ECO:0000313" key="1">
    <source>
        <dbReference type="EMBL" id="RFA36880.1"/>
    </source>
</evidence>
<name>A0A3E0WV73_9GAMM</name>
<gene>
    <name evidence="1" type="ORF">CAL65_10215</name>
</gene>
<accession>A0A3E0WV73</accession>
<dbReference type="Proteomes" id="UP000256763">
    <property type="component" value="Unassembled WGS sequence"/>
</dbReference>
<comment type="caution">
    <text evidence="1">The sequence shown here is derived from an EMBL/GenBank/DDBJ whole genome shotgun (WGS) entry which is preliminary data.</text>
</comment>
<dbReference type="EMBL" id="NFZW01000008">
    <property type="protein sequence ID" value="RFA36880.1"/>
    <property type="molecule type" value="Genomic_DNA"/>
</dbReference>
<organism evidence="1 2">
    <name type="scientific">Alkalilimnicola ehrlichii</name>
    <dbReference type="NCBI Taxonomy" id="351052"/>
    <lineage>
        <taxon>Bacteria</taxon>
        <taxon>Pseudomonadati</taxon>
        <taxon>Pseudomonadota</taxon>
        <taxon>Gammaproteobacteria</taxon>
        <taxon>Chromatiales</taxon>
        <taxon>Ectothiorhodospiraceae</taxon>
        <taxon>Alkalilimnicola</taxon>
    </lineage>
</organism>
<dbReference type="RefSeq" id="WP_116302143.1">
    <property type="nucleotide sequence ID" value="NZ_NFZV01000008.1"/>
</dbReference>
<dbReference type="AlphaFoldDB" id="A0A3E0WV73"/>
<proteinExistence type="predicted"/>
<keyword evidence="2" id="KW-1185">Reference proteome</keyword>
<protein>
    <submittedName>
        <fullName evidence="1">Uncharacterized protein</fullName>
    </submittedName>
</protein>